<dbReference type="Proteomes" id="UP000234323">
    <property type="component" value="Unassembled WGS sequence"/>
</dbReference>
<dbReference type="PROSITE" id="PS50090">
    <property type="entry name" value="MYB_LIKE"/>
    <property type="match status" value="1"/>
</dbReference>
<evidence type="ECO:0000259" key="2">
    <source>
        <dbReference type="PROSITE" id="PS51294"/>
    </source>
</evidence>
<gene>
    <name evidence="3" type="ORF">RhiirA4_539068</name>
</gene>
<dbReference type="Gene3D" id="1.10.10.60">
    <property type="entry name" value="Homeodomain-like"/>
    <property type="match status" value="1"/>
</dbReference>
<protein>
    <submittedName>
        <fullName evidence="3">Uncharacterized protein</fullName>
    </submittedName>
</protein>
<feature type="domain" description="HTH myb-type" evidence="2">
    <location>
        <begin position="175"/>
        <end position="217"/>
    </location>
</feature>
<keyword evidence="4" id="KW-1185">Reference proteome</keyword>
<dbReference type="InterPro" id="IPR001660">
    <property type="entry name" value="SAM"/>
</dbReference>
<dbReference type="InterPro" id="IPR009057">
    <property type="entry name" value="Homeodomain-like_sf"/>
</dbReference>
<dbReference type="VEuPathDB" id="FungiDB:RhiirFUN_007554"/>
<evidence type="ECO:0000313" key="4">
    <source>
        <dbReference type="Proteomes" id="UP000234323"/>
    </source>
</evidence>
<feature type="domain" description="Myb-like" evidence="1">
    <location>
        <begin position="174"/>
        <end position="214"/>
    </location>
</feature>
<reference evidence="3 4" key="1">
    <citation type="submission" date="2015-10" db="EMBL/GenBank/DDBJ databases">
        <title>Genome analyses suggest a sexual origin of heterokaryosis in a supposedly ancient asexual fungus.</title>
        <authorList>
            <person name="Ropars J."/>
            <person name="Sedzielewska K."/>
            <person name="Noel J."/>
            <person name="Charron P."/>
            <person name="Farinelli L."/>
            <person name="Marton T."/>
            <person name="Kruger M."/>
            <person name="Pelin A."/>
            <person name="Brachmann A."/>
            <person name="Corradi N."/>
        </authorList>
    </citation>
    <scope>NUCLEOTIDE SEQUENCE [LARGE SCALE GENOMIC DNA]</scope>
    <source>
        <strain evidence="3 4">A4</strain>
    </source>
</reference>
<dbReference type="Pfam" id="PF00249">
    <property type="entry name" value="Myb_DNA-binding"/>
    <property type="match status" value="1"/>
</dbReference>
<evidence type="ECO:0000313" key="3">
    <source>
        <dbReference type="EMBL" id="PKY40755.1"/>
    </source>
</evidence>
<dbReference type="CDD" id="cd09487">
    <property type="entry name" value="SAM_superfamily"/>
    <property type="match status" value="1"/>
</dbReference>
<dbReference type="SMART" id="SM00717">
    <property type="entry name" value="SANT"/>
    <property type="match status" value="1"/>
</dbReference>
<dbReference type="VEuPathDB" id="FungiDB:FUN_008763"/>
<dbReference type="PROSITE" id="PS51294">
    <property type="entry name" value="HTH_MYB"/>
    <property type="match status" value="1"/>
</dbReference>
<dbReference type="AlphaFoldDB" id="A0A2I1G2A7"/>
<dbReference type="SMART" id="SM00454">
    <property type="entry name" value="SAM"/>
    <property type="match status" value="2"/>
</dbReference>
<organism evidence="3 4">
    <name type="scientific">Rhizophagus irregularis</name>
    <dbReference type="NCBI Taxonomy" id="588596"/>
    <lineage>
        <taxon>Eukaryota</taxon>
        <taxon>Fungi</taxon>
        <taxon>Fungi incertae sedis</taxon>
        <taxon>Mucoromycota</taxon>
        <taxon>Glomeromycotina</taxon>
        <taxon>Glomeromycetes</taxon>
        <taxon>Glomerales</taxon>
        <taxon>Glomeraceae</taxon>
        <taxon>Rhizophagus</taxon>
    </lineage>
</organism>
<evidence type="ECO:0000259" key="1">
    <source>
        <dbReference type="PROSITE" id="PS50090"/>
    </source>
</evidence>
<comment type="caution">
    <text evidence="3">The sequence shown here is derived from an EMBL/GenBank/DDBJ whole genome shotgun (WGS) entry which is preliminary data.</text>
</comment>
<dbReference type="InterPro" id="IPR001005">
    <property type="entry name" value="SANT/Myb"/>
</dbReference>
<dbReference type="Gene3D" id="1.10.150.50">
    <property type="entry name" value="Transcription Factor, Ets-1"/>
    <property type="match status" value="2"/>
</dbReference>
<dbReference type="SUPFAM" id="SSF46689">
    <property type="entry name" value="Homeodomain-like"/>
    <property type="match status" value="1"/>
</dbReference>
<dbReference type="EMBL" id="LLXI01000115">
    <property type="protein sequence ID" value="PKY40755.1"/>
    <property type="molecule type" value="Genomic_DNA"/>
</dbReference>
<accession>A0A2I1G2A7</accession>
<dbReference type="InterPro" id="IPR017930">
    <property type="entry name" value="Myb_dom"/>
</dbReference>
<dbReference type="InterPro" id="IPR013761">
    <property type="entry name" value="SAM/pointed_sf"/>
</dbReference>
<dbReference type="CDD" id="cd00167">
    <property type="entry name" value="SANT"/>
    <property type="match status" value="1"/>
</dbReference>
<proteinExistence type="predicted"/>
<dbReference type="VEuPathDB" id="FungiDB:RhiirA1_394686"/>
<name>A0A2I1G2A7_9GLOM</name>
<sequence>MSSSTEQVKGFDTEELINFLKGRNLHLNETHYNALRHKEIAGSDFLNYTREELKGLGLAIGPTKRIEQLINELNTQSNDVLKKEVEGLDTEGLINFLKERRKLHLNETHYNIFRHKEITGSDFLNYTKEEFEGFGLASGPAKRIEQLVNELNNQSYDNEKIMLKHGYGCVRGNKEDNRLVAVINRFGSRNWNRIARKMGNRNPIECQRRWNLINFNANRPSRDGTRSLHHRNTSSTRDVRMTLGYVLNTHS</sequence>